<dbReference type="GO" id="GO:0005125">
    <property type="term" value="F:cytokine activity"/>
    <property type="evidence" value="ECO:0007669"/>
    <property type="project" value="TreeGrafter"/>
</dbReference>
<dbReference type="PRINTS" id="PR00669">
    <property type="entry name" value="INHIBINA"/>
</dbReference>
<evidence type="ECO:0000256" key="3">
    <source>
        <dbReference type="ARBA" id="ARBA00022525"/>
    </source>
</evidence>
<dbReference type="EMBL" id="GGMR01007277">
    <property type="protein sequence ID" value="MBY19896.1"/>
    <property type="molecule type" value="Transcribed_RNA"/>
</dbReference>
<dbReference type="PANTHER" id="PTHR11848:SF262">
    <property type="entry name" value="LD29161P"/>
    <property type="match status" value="1"/>
</dbReference>
<organism evidence="12">
    <name type="scientific">Schizaphis graminum</name>
    <name type="common">Green bug aphid</name>
    <dbReference type="NCBI Taxonomy" id="13262"/>
    <lineage>
        <taxon>Eukaryota</taxon>
        <taxon>Metazoa</taxon>
        <taxon>Ecdysozoa</taxon>
        <taxon>Arthropoda</taxon>
        <taxon>Hexapoda</taxon>
        <taxon>Insecta</taxon>
        <taxon>Pterygota</taxon>
        <taxon>Neoptera</taxon>
        <taxon>Paraneoptera</taxon>
        <taxon>Hemiptera</taxon>
        <taxon>Sternorrhyncha</taxon>
        <taxon>Aphidomorpha</taxon>
        <taxon>Aphidoidea</taxon>
        <taxon>Aphididae</taxon>
        <taxon>Aphidini</taxon>
        <taxon>Schizaphis</taxon>
    </lineage>
</organism>
<dbReference type="InterPro" id="IPR017948">
    <property type="entry name" value="TGFb_CS"/>
</dbReference>
<reference evidence="12" key="1">
    <citation type="submission" date="2018-04" db="EMBL/GenBank/DDBJ databases">
        <title>Transcriptome of Schizaphis graminum biotype I.</title>
        <authorList>
            <person name="Scully E.D."/>
            <person name="Geib S.M."/>
            <person name="Palmer N.A."/>
            <person name="Koch K."/>
            <person name="Bradshaw J."/>
            <person name="Heng-Moss T."/>
            <person name="Sarath G."/>
        </authorList>
    </citation>
    <scope>NUCLEOTIDE SEQUENCE</scope>
</reference>
<dbReference type="Pfam" id="PF00688">
    <property type="entry name" value="TGFb_propeptide"/>
    <property type="match status" value="1"/>
</dbReference>
<proteinExistence type="inferred from homology"/>
<keyword evidence="6 8" id="KW-0339">Growth factor</keyword>
<feature type="compositionally biased region" description="Polar residues" evidence="9">
    <location>
        <begin position="71"/>
        <end position="80"/>
    </location>
</feature>
<feature type="region of interest" description="Disordered" evidence="9">
    <location>
        <begin position="30"/>
        <end position="80"/>
    </location>
</feature>
<evidence type="ECO:0000256" key="8">
    <source>
        <dbReference type="RuleBase" id="RU000354"/>
    </source>
</evidence>
<gene>
    <name evidence="12" type="primary">mstnb_0</name>
    <name evidence="12" type="ORF">g.31902</name>
</gene>
<dbReference type="Gene3D" id="2.60.120.970">
    <property type="match status" value="1"/>
</dbReference>
<keyword evidence="7" id="KW-1015">Disulfide bond</keyword>
<feature type="region of interest" description="Disordered" evidence="9">
    <location>
        <begin position="153"/>
        <end position="191"/>
    </location>
</feature>
<feature type="domain" description="TGF-beta family profile" evidence="11">
    <location>
        <begin position="356"/>
        <end position="468"/>
    </location>
</feature>
<dbReference type="Pfam" id="PF00019">
    <property type="entry name" value="TGF_beta"/>
    <property type="match status" value="1"/>
</dbReference>
<keyword evidence="4" id="KW-0165">Cleavage on pair of basic residues</keyword>
<feature type="compositionally biased region" description="Polar residues" evidence="9">
    <location>
        <begin position="161"/>
        <end position="185"/>
    </location>
</feature>
<name>A0A2S2NT13_SCHGA</name>
<feature type="compositionally biased region" description="Gly residues" evidence="9">
    <location>
        <begin position="30"/>
        <end position="49"/>
    </location>
</feature>
<feature type="signal peptide" evidence="10">
    <location>
        <begin position="1"/>
        <end position="28"/>
    </location>
</feature>
<evidence type="ECO:0000256" key="2">
    <source>
        <dbReference type="ARBA" id="ARBA00006656"/>
    </source>
</evidence>
<evidence type="ECO:0000313" key="12">
    <source>
        <dbReference type="EMBL" id="MBY19896.1"/>
    </source>
</evidence>
<dbReference type="InterPro" id="IPR001111">
    <property type="entry name" value="TGF-b_propeptide"/>
</dbReference>
<protein>
    <submittedName>
        <fullName evidence="12">Growth/differentiation factor 8</fullName>
    </submittedName>
</protein>
<dbReference type="FunFam" id="2.10.90.10:FF:000006">
    <property type="entry name" value="growth/differentiation factor 8"/>
    <property type="match status" value="1"/>
</dbReference>
<accession>A0A2S2NT13</accession>
<sequence length="468" mass="52124">MRWKMPNVAVVVVAVAALLLVTAETVLAAGGGGGGGSGGGGGGSGGGRQRGAATAAADRQEDFDSGDDESPQTPSAVQCSSCMGHEGIKSLSIELIKASILNKLGMQRPPEFGNRQPPRVPTDLPPLQDLMRKYNNDHKNSVVVLPHIRHRSHHLQDDSVTDMQSDEATGYSTTASADNSNSYNVGSADDDDDDYHVKTHKLIAFAQPHPTLQQKLRGHYPIYFTFSEQTGQQRITEAILWLYKKRLDVVIDDPVVMLDVYRINPVTFHQSYVSSIKRTINTTEPGWVPIDIQRRMSDWFKSTDGPKNLTLVVHAYYSKQNTSHLKPPFVTDARKREDMTEIPYLEVHTREDRRSRARRNAASGLTCNETSTETRCCRYPLTVDFEEFGWHWIIAPKRYVANYCSGTCDPMLFPKYPHTHLVQMTKFGTGLCCAPRKMSAISMLYYDPDFNIIYGMLPGMVVDRCGCS</sequence>
<dbReference type="PROSITE" id="PS00250">
    <property type="entry name" value="TGF_BETA_1"/>
    <property type="match status" value="1"/>
</dbReference>
<evidence type="ECO:0000256" key="7">
    <source>
        <dbReference type="ARBA" id="ARBA00023157"/>
    </source>
</evidence>
<evidence type="ECO:0000256" key="6">
    <source>
        <dbReference type="ARBA" id="ARBA00023030"/>
    </source>
</evidence>
<feature type="chain" id="PRO_5015633164" evidence="10">
    <location>
        <begin position="29"/>
        <end position="468"/>
    </location>
</feature>
<feature type="compositionally biased region" description="Acidic residues" evidence="9">
    <location>
        <begin position="61"/>
        <end position="70"/>
    </location>
</feature>
<dbReference type="InterPro" id="IPR001839">
    <property type="entry name" value="TGF-b_C"/>
</dbReference>
<evidence type="ECO:0000256" key="10">
    <source>
        <dbReference type="SAM" id="SignalP"/>
    </source>
</evidence>
<comment type="subcellular location">
    <subcellularLocation>
        <location evidence="1">Secreted</location>
    </subcellularLocation>
</comment>
<dbReference type="CDD" id="cd13751">
    <property type="entry name" value="TGF_beta_GDF8_like"/>
    <property type="match status" value="1"/>
</dbReference>
<dbReference type="AlphaFoldDB" id="A0A2S2NT13"/>
<evidence type="ECO:0000256" key="4">
    <source>
        <dbReference type="ARBA" id="ARBA00022685"/>
    </source>
</evidence>
<keyword evidence="3" id="KW-0964">Secreted</keyword>
<dbReference type="Gene3D" id="2.10.90.10">
    <property type="entry name" value="Cystine-knot cytokines"/>
    <property type="match status" value="1"/>
</dbReference>
<evidence type="ECO:0000256" key="5">
    <source>
        <dbReference type="ARBA" id="ARBA00022729"/>
    </source>
</evidence>
<comment type="similarity">
    <text evidence="2 8">Belongs to the TGF-beta family.</text>
</comment>
<dbReference type="InterPro" id="IPR015615">
    <property type="entry name" value="TGF-beta-rel"/>
</dbReference>
<keyword evidence="5 10" id="KW-0732">Signal</keyword>
<evidence type="ECO:0000256" key="1">
    <source>
        <dbReference type="ARBA" id="ARBA00004613"/>
    </source>
</evidence>
<dbReference type="PROSITE" id="PS51362">
    <property type="entry name" value="TGF_BETA_2"/>
    <property type="match status" value="1"/>
</dbReference>
<dbReference type="PANTHER" id="PTHR11848">
    <property type="entry name" value="TGF-BETA FAMILY"/>
    <property type="match status" value="1"/>
</dbReference>
<evidence type="ECO:0000256" key="9">
    <source>
        <dbReference type="SAM" id="MobiDB-lite"/>
    </source>
</evidence>
<dbReference type="GO" id="GO:0005615">
    <property type="term" value="C:extracellular space"/>
    <property type="evidence" value="ECO:0007669"/>
    <property type="project" value="TreeGrafter"/>
</dbReference>
<dbReference type="SUPFAM" id="SSF57501">
    <property type="entry name" value="Cystine-knot cytokines"/>
    <property type="match status" value="1"/>
</dbReference>
<dbReference type="GO" id="GO:0008083">
    <property type="term" value="F:growth factor activity"/>
    <property type="evidence" value="ECO:0007669"/>
    <property type="project" value="UniProtKB-KW"/>
</dbReference>
<dbReference type="SMART" id="SM00204">
    <property type="entry name" value="TGFB"/>
    <property type="match status" value="1"/>
</dbReference>
<dbReference type="InterPro" id="IPR029034">
    <property type="entry name" value="Cystine-knot_cytokine"/>
</dbReference>
<evidence type="ECO:0000259" key="11">
    <source>
        <dbReference type="PROSITE" id="PS51362"/>
    </source>
</evidence>